<accession>A0A0F4HAZ0</accession>
<reference evidence="4" key="4">
    <citation type="submission" date="2023-04" db="EMBL/GenBank/DDBJ databases">
        <title>Genomic of Limosilactobacillus fermentum MSJK0025.</title>
        <authorList>
            <person name="Yang S."/>
        </authorList>
    </citation>
    <scope>NUCLEOTIDE SEQUENCE</scope>
    <source>
        <strain evidence="4">MSJK0025</strain>
    </source>
</reference>
<dbReference type="PATRIC" id="fig|1613.32.peg.2054"/>
<dbReference type="EMBL" id="CP050919">
    <property type="protein sequence ID" value="QIX58175.1"/>
    <property type="molecule type" value="Genomic_DNA"/>
</dbReference>
<dbReference type="InterPro" id="IPR029052">
    <property type="entry name" value="Metallo-depent_PP-like"/>
</dbReference>
<protein>
    <submittedName>
        <fullName evidence="2">Metallophosphatase</fullName>
    </submittedName>
    <submittedName>
        <fullName evidence="4">Metallophosphoesterase</fullName>
    </submittedName>
</protein>
<dbReference type="EMBL" id="CP019030">
    <property type="protein sequence ID" value="APU45260.1"/>
    <property type="molecule type" value="Genomic_DNA"/>
</dbReference>
<dbReference type="RefSeq" id="WP_003682876.1">
    <property type="nucleotide sequence ID" value="NZ_AP024320.1"/>
</dbReference>
<reference evidence="3 7" key="3">
    <citation type="submission" date="2020-04" db="EMBL/GenBank/DDBJ databases">
        <title>Novel strain L. Fermentum HFD1 producer antibacterial peptides.</title>
        <authorList>
            <person name="Ozhegov G.D."/>
            <person name="Pavlova A.S."/>
            <person name="Zhuravleva D.E."/>
            <person name="Gogoleva N.V."/>
            <person name="Shagimardanova E.I."/>
            <person name="Markelova M.I."/>
            <person name="Yarullina D.R."/>
            <person name="Kayumov A.R."/>
        </authorList>
    </citation>
    <scope>NUCLEOTIDE SEQUENCE [LARGE SCALE GENOMIC DNA]</scope>
    <source>
        <strain evidence="3 7">HFD1</strain>
    </source>
</reference>
<dbReference type="Proteomes" id="UP000185427">
    <property type="component" value="Chromosome"/>
</dbReference>
<dbReference type="STRING" id="1613.GCA_002119645_00615"/>
<organism evidence="2 6">
    <name type="scientific">Limosilactobacillus fermentum</name>
    <name type="common">Lactobacillus fermentum</name>
    <dbReference type="NCBI Taxonomy" id="1613"/>
    <lineage>
        <taxon>Bacteria</taxon>
        <taxon>Bacillati</taxon>
        <taxon>Bacillota</taxon>
        <taxon>Bacilli</taxon>
        <taxon>Lactobacillales</taxon>
        <taxon>Lactobacillaceae</taxon>
        <taxon>Limosilactobacillus</taxon>
    </lineage>
</organism>
<sequence>MEYVISDTHFFHEQLLGVDQFAPRPYQTVEEMDQVMVEAWNARVKENDTVYHLGDIAVNYQNHQPERVANEQIATLLGQLNGHLVLIKGNHDRRSLFKYLAAHNPRVGKRVKYEFHDVGKLIKYDHHQLYLTHYPMMMGIAPKIINLHGHIHHYMVPTTTNLNVGVDAPELDYLTPRPPFGTPLSLPEVMEMMAKKVAVVNQSNGVV</sequence>
<dbReference type="EMBL" id="WHJL01000002">
    <property type="protein sequence ID" value="MPQ34472.1"/>
    <property type="molecule type" value="Genomic_DNA"/>
</dbReference>
<dbReference type="SUPFAM" id="SSF56300">
    <property type="entry name" value="Metallo-dependent phosphatases"/>
    <property type="match status" value="1"/>
</dbReference>
<dbReference type="AlphaFoldDB" id="A0A0F4HAZ0"/>
<dbReference type="GeneID" id="83715139"/>
<dbReference type="Proteomes" id="UP001218104">
    <property type="component" value="Chromosome"/>
</dbReference>
<gene>
    <name evidence="1" type="ORF">BUW47_01850</name>
    <name evidence="2" type="ORF">GC247_00695</name>
    <name evidence="3" type="ORF">HCY95_00589</name>
    <name evidence="4" type="ORF">P8634_03120</name>
</gene>
<dbReference type="Proteomes" id="UP000466799">
    <property type="component" value="Unassembled WGS sequence"/>
</dbReference>
<dbReference type="Proteomes" id="UP000503169">
    <property type="component" value="Chromosome"/>
</dbReference>
<evidence type="ECO:0000313" key="6">
    <source>
        <dbReference type="Proteomes" id="UP000466799"/>
    </source>
</evidence>
<evidence type="ECO:0000313" key="4">
    <source>
        <dbReference type="EMBL" id="WFR89742.1"/>
    </source>
</evidence>
<evidence type="ECO:0000313" key="3">
    <source>
        <dbReference type="EMBL" id="QIX58175.1"/>
    </source>
</evidence>
<evidence type="ECO:0000313" key="5">
    <source>
        <dbReference type="Proteomes" id="UP000185427"/>
    </source>
</evidence>
<reference evidence="2 6" key="2">
    <citation type="submission" date="2019-10" db="EMBL/GenBank/DDBJ databases">
        <title>Genome Sequencing and assembly of Lactobacillus fermentum I2, a lactic acid bacteria.</title>
        <authorList>
            <person name="Lopes L.S."/>
            <person name="Persinoti G.F."/>
            <person name="Riano-Pachon D.M."/>
            <person name="Labate C.A."/>
        </authorList>
    </citation>
    <scope>NUCLEOTIDE SEQUENCE [LARGE SCALE GENOMIC DNA]</scope>
    <source>
        <strain evidence="2 6">I2</strain>
    </source>
</reference>
<evidence type="ECO:0000313" key="1">
    <source>
        <dbReference type="EMBL" id="APU45260.1"/>
    </source>
</evidence>
<reference evidence="1 5" key="1">
    <citation type="submission" date="2016-12" db="EMBL/GenBank/DDBJ databases">
        <title>Complete Genome Sequence of Lactobacillus fermentum Strain SNUV175, a Probiotic for Treatment of Bacterial Vaginosis.</title>
        <authorList>
            <person name="Lee S."/>
            <person name="You H.J."/>
            <person name="Kwon B."/>
            <person name="Ko G."/>
        </authorList>
    </citation>
    <scope>NUCLEOTIDE SEQUENCE [LARGE SCALE GENOMIC DNA]</scope>
    <source>
        <strain evidence="1 5">SNUV175</strain>
    </source>
</reference>
<name>A0A0F4HAZ0_LIMFE</name>
<dbReference type="Gene3D" id="3.60.21.10">
    <property type="match status" value="1"/>
</dbReference>
<proteinExistence type="predicted"/>
<evidence type="ECO:0000313" key="7">
    <source>
        <dbReference type="Proteomes" id="UP000503169"/>
    </source>
</evidence>
<dbReference type="EMBL" id="CP121468">
    <property type="protein sequence ID" value="WFR89742.1"/>
    <property type="molecule type" value="Genomic_DNA"/>
</dbReference>
<evidence type="ECO:0000313" key="2">
    <source>
        <dbReference type="EMBL" id="MPQ34472.1"/>
    </source>
</evidence>
<dbReference type="OrthoDB" id="5380073at2"/>